<comment type="caution">
    <text evidence="1">The sequence shown here is derived from an EMBL/GenBank/DDBJ whole genome shotgun (WGS) entry which is preliminary data.</text>
</comment>
<name>A0AAP0IUI2_9MAGN</name>
<dbReference type="Proteomes" id="UP001420932">
    <property type="component" value="Unassembled WGS sequence"/>
</dbReference>
<accession>A0AAP0IUI2</accession>
<evidence type="ECO:0000313" key="2">
    <source>
        <dbReference type="Proteomes" id="UP001420932"/>
    </source>
</evidence>
<sequence length="94" mass="10761">MPVLTLFPDYKDAFTLRRLFPSRESTISWFQMIGRANKFVLVMKHSDAGGIKRRGRVKIACERLGTFRGLSQRVGKAKATKLAFTLITEEEKKL</sequence>
<evidence type="ECO:0000313" key="1">
    <source>
        <dbReference type="EMBL" id="KAK9121969.1"/>
    </source>
</evidence>
<reference evidence="1 2" key="1">
    <citation type="submission" date="2024-01" db="EMBL/GenBank/DDBJ databases">
        <title>Genome assemblies of Stephania.</title>
        <authorList>
            <person name="Yang L."/>
        </authorList>
    </citation>
    <scope>NUCLEOTIDE SEQUENCE [LARGE SCALE GENOMIC DNA]</scope>
    <source>
        <strain evidence="1">YNDBR</strain>
        <tissue evidence="1">Leaf</tissue>
    </source>
</reference>
<proteinExistence type="predicted"/>
<organism evidence="1 2">
    <name type="scientific">Stephania yunnanensis</name>
    <dbReference type="NCBI Taxonomy" id="152371"/>
    <lineage>
        <taxon>Eukaryota</taxon>
        <taxon>Viridiplantae</taxon>
        <taxon>Streptophyta</taxon>
        <taxon>Embryophyta</taxon>
        <taxon>Tracheophyta</taxon>
        <taxon>Spermatophyta</taxon>
        <taxon>Magnoliopsida</taxon>
        <taxon>Ranunculales</taxon>
        <taxon>Menispermaceae</taxon>
        <taxon>Menispermoideae</taxon>
        <taxon>Cissampelideae</taxon>
        <taxon>Stephania</taxon>
    </lineage>
</organism>
<dbReference type="AlphaFoldDB" id="A0AAP0IUI2"/>
<gene>
    <name evidence="1" type="ORF">Syun_019586</name>
</gene>
<dbReference type="EMBL" id="JBBNAF010000008">
    <property type="protein sequence ID" value="KAK9121969.1"/>
    <property type="molecule type" value="Genomic_DNA"/>
</dbReference>
<protein>
    <submittedName>
        <fullName evidence="1">Uncharacterized protein</fullName>
    </submittedName>
</protein>
<keyword evidence="2" id="KW-1185">Reference proteome</keyword>